<proteinExistence type="predicted"/>
<gene>
    <name evidence="1" type="ORF">LEP1GSC062_4212</name>
</gene>
<dbReference type="Proteomes" id="UP000018747">
    <property type="component" value="Unassembled WGS sequence"/>
</dbReference>
<sequence length="46" mass="5439">MSLNLNEDNKKPKTKKAPVCFLFLIFERDLQSIPKLRELKGFFLNL</sequence>
<comment type="caution">
    <text evidence="1">The sequence shown here is derived from an EMBL/GenBank/DDBJ whole genome shotgun (WGS) entry which is preliminary data.</text>
</comment>
<reference evidence="1" key="1">
    <citation type="submission" date="2013-05" db="EMBL/GenBank/DDBJ databases">
        <authorList>
            <person name="Harkins D.M."/>
            <person name="Durkin A.S."/>
            <person name="Brinkac L.M."/>
            <person name="Haft D.H."/>
            <person name="Selengut J.D."/>
            <person name="Sanka R."/>
            <person name="DePew J."/>
            <person name="Purushe J."/>
            <person name="Hartskeerl R.A."/>
            <person name="Ahmed A."/>
            <person name="van der Linden H."/>
            <person name="Goris M.G.A."/>
            <person name="Vinetz J.M."/>
            <person name="Sutton G.G."/>
            <person name="Nierman W.C."/>
            <person name="Fouts D.E."/>
        </authorList>
    </citation>
    <scope>NUCLEOTIDE SEQUENCE [LARGE SCALE GENOMIC DNA]</scope>
    <source>
        <strain evidence="1">L 60</strain>
    </source>
</reference>
<keyword evidence="2" id="KW-1185">Reference proteome</keyword>
<dbReference type="AlphaFoldDB" id="V6IEU6"/>
<evidence type="ECO:0000313" key="1">
    <source>
        <dbReference type="EMBL" id="EQA62973.1"/>
    </source>
</evidence>
<organism evidence="1 2">
    <name type="scientific">Leptospira alexanderi serovar Manhao 3 str. L 60</name>
    <dbReference type="NCBI Taxonomy" id="1049759"/>
    <lineage>
        <taxon>Bacteria</taxon>
        <taxon>Pseudomonadati</taxon>
        <taxon>Spirochaetota</taxon>
        <taxon>Spirochaetia</taxon>
        <taxon>Leptospirales</taxon>
        <taxon>Leptospiraceae</taxon>
        <taxon>Leptospira</taxon>
    </lineage>
</organism>
<dbReference type="EMBL" id="AHMT02000026">
    <property type="protein sequence ID" value="EQA62973.1"/>
    <property type="molecule type" value="Genomic_DNA"/>
</dbReference>
<evidence type="ECO:0000313" key="2">
    <source>
        <dbReference type="Proteomes" id="UP000018747"/>
    </source>
</evidence>
<name>V6IEU6_9LEPT</name>
<accession>V6IEU6</accession>
<protein>
    <submittedName>
        <fullName evidence="1">Uncharacterized protein</fullName>
    </submittedName>
</protein>